<keyword evidence="1" id="KW-0812">Transmembrane</keyword>
<dbReference type="SUPFAM" id="SSF51338">
    <property type="entry name" value="Composite domain of metallo-dependent hydrolases"/>
    <property type="match status" value="1"/>
</dbReference>
<name>A0A9P5Y811_9AGAR</name>
<organism evidence="3 4">
    <name type="scientific">Collybia nuda</name>
    <dbReference type="NCBI Taxonomy" id="64659"/>
    <lineage>
        <taxon>Eukaryota</taxon>
        <taxon>Fungi</taxon>
        <taxon>Dikarya</taxon>
        <taxon>Basidiomycota</taxon>
        <taxon>Agaricomycotina</taxon>
        <taxon>Agaricomycetes</taxon>
        <taxon>Agaricomycetidae</taxon>
        <taxon>Agaricales</taxon>
        <taxon>Tricholomatineae</taxon>
        <taxon>Clitocybaceae</taxon>
        <taxon>Collybia</taxon>
    </lineage>
</organism>
<feature type="domain" description="Amidohydrolase 3" evidence="2">
    <location>
        <begin position="396"/>
        <end position="502"/>
    </location>
</feature>
<dbReference type="Proteomes" id="UP000807353">
    <property type="component" value="Unassembled WGS sequence"/>
</dbReference>
<evidence type="ECO:0000259" key="2">
    <source>
        <dbReference type="Pfam" id="PF07969"/>
    </source>
</evidence>
<gene>
    <name evidence="3" type="ORF">BDZ94DRAFT_1256331</name>
</gene>
<accession>A0A9P5Y811</accession>
<dbReference type="AlphaFoldDB" id="A0A9P5Y811"/>
<dbReference type="SUPFAM" id="SSF51556">
    <property type="entry name" value="Metallo-dependent hydrolases"/>
    <property type="match status" value="1"/>
</dbReference>
<dbReference type="InterPro" id="IPR032466">
    <property type="entry name" value="Metal_Hydrolase"/>
</dbReference>
<protein>
    <submittedName>
        <fullName evidence="3">Carbohydrate esterase family 9 protein</fullName>
    </submittedName>
</protein>
<reference evidence="3" key="1">
    <citation type="submission" date="2020-11" db="EMBL/GenBank/DDBJ databases">
        <authorList>
            <consortium name="DOE Joint Genome Institute"/>
            <person name="Ahrendt S."/>
            <person name="Riley R."/>
            <person name="Andreopoulos W."/>
            <person name="Labutti K."/>
            <person name="Pangilinan J."/>
            <person name="Ruiz-Duenas F.J."/>
            <person name="Barrasa J.M."/>
            <person name="Sanchez-Garcia M."/>
            <person name="Camarero S."/>
            <person name="Miyauchi S."/>
            <person name="Serrano A."/>
            <person name="Linde D."/>
            <person name="Babiker R."/>
            <person name="Drula E."/>
            <person name="Ayuso-Fernandez I."/>
            <person name="Pacheco R."/>
            <person name="Padilla G."/>
            <person name="Ferreira P."/>
            <person name="Barriuso J."/>
            <person name="Kellner H."/>
            <person name="Castanera R."/>
            <person name="Alfaro M."/>
            <person name="Ramirez L."/>
            <person name="Pisabarro A.G."/>
            <person name="Kuo A."/>
            <person name="Tritt A."/>
            <person name="Lipzen A."/>
            <person name="He G."/>
            <person name="Yan M."/>
            <person name="Ng V."/>
            <person name="Cullen D."/>
            <person name="Martin F."/>
            <person name="Rosso M.-N."/>
            <person name="Henrissat B."/>
            <person name="Hibbett D."/>
            <person name="Martinez A.T."/>
            <person name="Grigoriev I.V."/>
        </authorList>
    </citation>
    <scope>NUCLEOTIDE SEQUENCE</scope>
    <source>
        <strain evidence="3">CBS 247.69</strain>
    </source>
</reference>
<dbReference type="PANTHER" id="PTHR43135">
    <property type="entry name" value="ALPHA-D-RIBOSE 1-METHYLPHOSPHONATE 5-TRIPHOSPHATE DIPHOSPHATASE"/>
    <property type="match status" value="1"/>
</dbReference>
<dbReference type="InterPro" id="IPR051781">
    <property type="entry name" value="Metallo-dep_Hydrolase"/>
</dbReference>
<comment type="caution">
    <text evidence="3">The sequence shown here is derived from an EMBL/GenBank/DDBJ whole genome shotgun (WGS) entry which is preliminary data.</text>
</comment>
<dbReference type="OrthoDB" id="10258955at2759"/>
<feature type="transmembrane region" description="Helical" evidence="1">
    <location>
        <begin position="21"/>
        <end position="44"/>
    </location>
</feature>
<proteinExistence type="predicted"/>
<sequence>MSTKSKPSGVTQTRFPPTRMPALVILLSTATILAIFISFSTLSLNISSHSTTSNLHAAPFNADEIRVQCMSLRNLPGPSQSFLSRESSDRYEPGTNATLIRHAIIFTGEKDGNVTIRGDILLDKGIIKSIGKVPRWMVERIPNLTIIDADGAWVTPGLVDLHSHLGILSVPVMSGAADINSPRGPILPGLRSIDGLNTHDDAFELSMAGGVTSAQILPGSANAIGGQAFMVKLRRTLENSPTSMIIEPPHNLDGSKPNTDHLHWRHLKQACGENLRGYGTRMDSVWALRSAYNEARRIKNIQDEYCSKVEAGLWGSLNGPFPENLKWEMLVDVLRGRVRISNHCYEAVDLDAMIRLSNEFEFHIASFHHASDAWLVPDLLKRMWGGAPAVALFATNHRYKREAFRGSEFASRVLSDAGIPVIMKSDHPVINSRYLIYEAQQAYHFSLPANLALASVTSTPAAVAGLSHRIGILKEGADADVVMWDSHPLQLGATPVKVWIDGIPQIPVRSKTGKDKKIEVGKGKESDEWRQVPDVPNWDKERKEAIQWEGLPPLRGRTNGEKVMFTGVKQVWRKAMNGSVEQVYSASADLGAVIVENGKIICTGVPCLHSSDASDIIDLHGGAISPGLMSYGSPLGLEEIAGEMSTGDGEPHDAFKTNIPNVLDDSGGVLRAMDALMFGTRNALTAYRSGVTFATSSLAKPFYVSGSGAHVIAGLSTTFRTGSAHAMERGALVQDVVALHVVVGRPHPLLGQGVSVSTQIAGLRRLLYGWEGRDQETGLWFRRAAEGVIPLVIEVGNADIMASLLILKAEVEDKIGSRMRMVFGGAAEAHLLAEEIGNAGIGVILSPARPFPLTWDQRRILPGPPLSNDTALVTLMRHGVTVGLGVREAWEARNTRFDIQWAALESNGRINEQEKYALASSNLEDLLGIREIDWEMADMVAYDGGQAFDLSSKVVTVISPERQTVDFF</sequence>
<dbReference type="Gene3D" id="3.20.20.140">
    <property type="entry name" value="Metal-dependent hydrolases"/>
    <property type="match status" value="2"/>
</dbReference>
<evidence type="ECO:0000313" key="3">
    <source>
        <dbReference type="EMBL" id="KAF9464389.1"/>
    </source>
</evidence>
<dbReference type="GO" id="GO:0016810">
    <property type="term" value="F:hydrolase activity, acting on carbon-nitrogen (but not peptide) bonds"/>
    <property type="evidence" value="ECO:0007669"/>
    <property type="project" value="InterPro"/>
</dbReference>
<evidence type="ECO:0000256" key="1">
    <source>
        <dbReference type="SAM" id="Phobius"/>
    </source>
</evidence>
<dbReference type="InterPro" id="IPR013108">
    <property type="entry name" value="Amidohydro_3"/>
</dbReference>
<dbReference type="InterPro" id="IPR011059">
    <property type="entry name" value="Metal-dep_hydrolase_composite"/>
</dbReference>
<keyword evidence="1" id="KW-0472">Membrane</keyword>
<dbReference type="EMBL" id="MU150254">
    <property type="protein sequence ID" value="KAF9464389.1"/>
    <property type="molecule type" value="Genomic_DNA"/>
</dbReference>
<dbReference type="Pfam" id="PF07969">
    <property type="entry name" value="Amidohydro_3"/>
    <property type="match status" value="1"/>
</dbReference>
<evidence type="ECO:0000313" key="4">
    <source>
        <dbReference type="Proteomes" id="UP000807353"/>
    </source>
</evidence>
<keyword evidence="1" id="KW-1133">Transmembrane helix</keyword>
<keyword evidence="4" id="KW-1185">Reference proteome</keyword>
<dbReference type="PANTHER" id="PTHR43135:SF3">
    <property type="entry name" value="ALPHA-D-RIBOSE 1-METHYLPHOSPHONATE 5-TRIPHOSPHATE DIPHOSPHATASE"/>
    <property type="match status" value="1"/>
</dbReference>